<evidence type="ECO:0000313" key="2">
    <source>
        <dbReference type="EMBL" id="XDI05831.1"/>
    </source>
</evidence>
<dbReference type="GO" id="GO:0016811">
    <property type="term" value="F:hydrolase activity, acting on carbon-nitrogen (but not peptide) bonds, in linear amides"/>
    <property type="evidence" value="ECO:0007669"/>
    <property type="project" value="TreeGrafter"/>
</dbReference>
<dbReference type="RefSeq" id="WP_368498220.1">
    <property type="nucleotide sequence ID" value="NZ_CP162511.1"/>
</dbReference>
<dbReference type="PANTHER" id="PTHR12993:SF11">
    <property type="entry name" value="N-ACETYLGLUCOSAMINYL-PHOSPHATIDYLINOSITOL DE-N-ACETYLASE"/>
    <property type="match status" value="1"/>
</dbReference>
<dbReference type="Gene3D" id="3.40.50.10320">
    <property type="entry name" value="LmbE-like"/>
    <property type="match status" value="1"/>
</dbReference>
<dbReference type="PANTHER" id="PTHR12993">
    <property type="entry name" value="N-ACETYLGLUCOSAMINYL-PHOSPHATIDYLINOSITOL DE-N-ACETYLASE-RELATED"/>
    <property type="match status" value="1"/>
</dbReference>
<gene>
    <name evidence="2" type="ORF">ABFY20_01690</name>
</gene>
<dbReference type="EC" id="3.5.1.-" evidence="2"/>
<organism evidence="2">
    <name type="scientific">Herbiconiux sp. A18JL235</name>
    <dbReference type="NCBI Taxonomy" id="3152363"/>
    <lineage>
        <taxon>Bacteria</taxon>
        <taxon>Bacillati</taxon>
        <taxon>Actinomycetota</taxon>
        <taxon>Actinomycetes</taxon>
        <taxon>Micrococcales</taxon>
        <taxon>Microbacteriaceae</taxon>
        <taxon>Herbiconiux</taxon>
    </lineage>
</organism>
<keyword evidence="1" id="KW-0862">Zinc</keyword>
<dbReference type="GO" id="GO:0016137">
    <property type="term" value="P:glycoside metabolic process"/>
    <property type="evidence" value="ECO:0007669"/>
    <property type="project" value="UniProtKB-ARBA"/>
</dbReference>
<protein>
    <submittedName>
        <fullName evidence="2">PIG-L deacetylase family protein</fullName>
        <ecNumber evidence="2">3.5.1.-</ecNumber>
    </submittedName>
</protein>
<dbReference type="AlphaFoldDB" id="A0AB39BHG0"/>
<evidence type="ECO:0000256" key="1">
    <source>
        <dbReference type="ARBA" id="ARBA00022833"/>
    </source>
</evidence>
<accession>A0AB39BHG0</accession>
<dbReference type="SUPFAM" id="SSF102588">
    <property type="entry name" value="LmbE-like"/>
    <property type="match status" value="1"/>
</dbReference>
<dbReference type="Pfam" id="PF02585">
    <property type="entry name" value="PIG-L"/>
    <property type="match status" value="1"/>
</dbReference>
<dbReference type="InterPro" id="IPR024078">
    <property type="entry name" value="LmbE-like_dom_sf"/>
</dbReference>
<sequence length="236" mass="26014">MNILAIGAHPDDVDLLCGGTLALYAQAGHVVTIAVATDGRVGEQGDDIAATIIRRRAEAEASCAVIGARLIWMGYEDEWLMDDRETRTRFIDAFRESAADIVLAHSVGDYHPDHRTAGKLALDAQIPSAVPRVRTTHPSLPKIPALYTMDTVGQLENDLDVTVDISSVIDIKEQMLRSHASQEDWLEHIYGMAYVDFMRSQAARRGEMSGLQYAESFRQVPTYPPSRPDIPLLGDL</sequence>
<proteinExistence type="predicted"/>
<dbReference type="EMBL" id="CP162511">
    <property type="protein sequence ID" value="XDI05831.1"/>
    <property type="molecule type" value="Genomic_DNA"/>
</dbReference>
<keyword evidence="2" id="KW-0378">Hydrolase</keyword>
<dbReference type="InterPro" id="IPR003737">
    <property type="entry name" value="GlcNAc_PI_deacetylase-related"/>
</dbReference>
<reference evidence="2" key="1">
    <citation type="submission" date="2024-05" db="EMBL/GenBank/DDBJ databases">
        <title>Herbiconiux sp. A18JL235.</title>
        <authorList>
            <person name="Zhang G."/>
        </authorList>
    </citation>
    <scope>NUCLEOTIDE SEQUENCE</scope>
    <source>
        <strain evidence="2">A18JL235</strain>
    </source>
</reference>
<name>A0AB39BHG0_9MICO</name>